<organism evidence="3 4">
    <name type="scientific">Clostridium putrefaciens</name>
    <dbReference type="NCBI Taxonomy" id="99675"/>
    <lineage>
        <taxon>Bacteria</taxon>
        <taxon>Bacillati</taxon>
        <taxon>Bacillota</taxon>
        <taxon>Clostridia</taxon>
        <taxon>Eubacteriales</taxon>
        <taxon>Clostridiaceae</taxon>
        <taxon>Clostridium</taxon>
    </lineage>
</organism>
<gene>
    <name evidence="3" type="ORF">NCTC9836_02245</name>
</gene>
<dbReference type="OrthoDB" id="49365at2"/>
<proteinExistence type="predicted"/>
<feature type="transmembrane region" description="Helical" evidence="1">
    <location>
        <begin position="142"/>
        <end position="159"/>
    </location>
</feature>
<keyword evidence="1" id="KW-1133">Transmembrane helix</keyword>
<dbReference type="Pfam" id="PF22570">
    <property type="entry name" value="LiaF-TM"/>
    <property type="match status" value="1"/>
</dbReference>
<keyword evidence="4" id="KW-1185">Reference proteome</keyword>
<evidence type="ECO:0000313" key="4">
    <source>
        <dbReference type="Proteomes" id="UP000254664"/>
    </source>
</evidence>
<reference evidence="3 4" key="1">
    <citation type="submission" date="2018-06" db="EMBL/GenBank/DDBJ databases">
        <authorList>
            <consortium name="Pathogen Informatics"/>
            <person name="Doyle S."/>
        </authorList>
    </citation>
    <scope>NUCLEOTIDE SEQUENCE [LARGE SCALE GENOMIC DNA]</scope>
    <source>
        <strain evidence="3 4">NCTC9836</strain>
    </source>
</reference>
<feature type="transmembrane region" description="Helical" evidence="1">
    <location>
        <begin position="113"/>
        <end position="130"/>
    </location>
</feature>
<evidence type="ECO:0000259" key="2">
    <source>
        <dbReference type="Pfam" id="PF22570"/>
    </source>
</evidence>
<feature type="transmembrane region" description="Helical" evidence="1">
    <location>
        <begin position="88"/>
        <end position="107"/>
    </location>
</feature>
<keyword evidence="1" id="KW-0472">Membrane</keyword>
<evidence type="ECO:0000313" key="3">
    <source>
        <dbReference type="EMBL" id="SUY47902.1"/>
    </source>
</evidence>
<dbReference type="Proteomes" id="UP000254664">
    <property type="component" value="Unassembled WGS sequence"/>
</dbReference>
<dbReference type="EMBL" id="UFWZ01000001">
    <property type="protein sequence ID" value="SUY47902.1"/>
    <property type="molecule type" value="Genomic_DNA"/>
</dbReference>
<feature type="transmembrane region" description="Helical" evidence="1">
    <location>
        <begin position="6"/>
        <end position="26"/>
    </location>
</feature>
<name>A0A381JBZ8_9CLOT</name>
<keyword evidence="1" id="KW-0812">Transmembrane</keyword>
<evidence type="ECO:0000256" key="1">
    <source>
        <dbReference type="SAM" id="Phobius"/>
    </source>
</evidence>
<dbReference type="RefSeq" id="WP_115641781.1">
    <property type="nucleotide sequence ID" value="NZ_UFWZ01000001.1"/>
</dbReference>
<protein>
    <submittedName>
        <fullName evidence="3">Membrane protein</fullName>
    </submittedName>
</protein>
<sequence length="164" mass="19012">MKKGNFIFGIILILLGLSALINRIFFIDILSFRNLWPLLLLIPGILFEVKYFETRKDPGTLVPGGILTTLGTLFLIENVSSFHMKKYIWPLYPLSVAIGLFQLYWFGNREKGLLIPIFILTTVSVMSILNQVFNKLFYWMDYKLLFPVILIGIGLYVLFNEIKR</sequence>
<dbReference type="InterPro" id="IPR054331">
    <property type="entry name" value="LiaF_TM"/>
</dbReference>
<feature type="domain" description="LiaF transmembrane" evidence="2">
    <location>
        <begin position="7"/>
        <end position="98"/>
    </location>
</feature>
<accession>A0A381JBZ8</accession>
<dbReference type="AlphaFoldDB" id="A0A381JBZ8"/>